<evidence type="ECO:0000313" key="4">
    <source>
        <dbReference type="Proteomes" id="UP000030854"/>
    </source>
</evidence>
<feature type="domain" description="SAM-like" evidence="2">
    <location>
        <begin position="836"/>
        <end position="911"/>
    </location>
</feature>
<protein>
    <submittedName>
        <fullName evidence="3">Putative nucleoporin nup49</fullName>
    </submittedName>
</protein>
<dbReference type="HOGENOM" id="CLU_005396_1_0_1"/>
<dbReference type="Pfam" id="PF23395">
    <property type="entry name" value="SAM_6"/>
    <property type="match status" value="1"/>
</dbReference>
<dbReference type="AlphaFoldDB" id="A0A0B1PFS0"/>
<feature type="domain" description="DUF7102" evidence="1">
    <location>
        <begin position="663"/>
        <end position="831"/>
    </location>
</feature>
<comment type="caution">
    <text evidence="3">The sequence shown here is derived from an EMBL/GenBank/DDBJ whole genome shotgun (WGS) entry which is preliminary data.</text>
</comment>
<reference evidence="3 4" key="1">
    <citation type="journal article" date="2014" name="BMC Genomics">
        <title>Adaptive genomic structural variation in the grape powdery mildew pathogen, Erysiphe necator.</title>
        <authorList>
            <person name="Jones L."/>
            <person name="Riaz S."/>
            <person name="Morales-Cruz A."/>
            <person name="Amrine K.C."/>
            <person name="McGuire B."/>
            <person name="Gubler W.D."/>
            <person name="Walker M.A."/>
            <person name="Cantu D."/>
        </authorList>
    </citation>
    <scope>NUCLEOTIDE SEQUENCE [LARGE SCALE GENOMIC DNA]</scope>
    <source>
        <strain evidence="4">c</strain>
    </source>
</reference>
<proteinExistence type="predicted"/>
<dbReference type="InterPro" id="IPR057559">
    <property type="entry name" value="SAM_6"/>
</dbReference>
<gene>
    <name evidence="3" type="ORF">EV44_g5449</name>
</gene>
<accession>A0A0B1PFS0</accession>
<sequence>MAEDISPLEYARINLLSRDYKADRSGLKELEYLCIQERKNEDFSQDSHLPDFDFGQELKVEERLQLSKSAALLIQSIKRMNVLEPGVDQNFFSISEEIRVSKSLRLELPLLRSDHKTDCKNFGRRDDFEIRIQDIKLPLEIIDELGNSSLTLNPKLWNLSSNLIEKLECEKLCVSKNTLSFLHDTLKKDLLTVEDKESIWNGQQKYLKIRDRSIMTPPLSPLEFSPQLYQPSSSDSLYQVSLLSDSISPTKQEIKKLESEIFYQDVPTPIRNLTSQLSHFESRQNSFENNDIKLGSIYSPLKYLDDSSCYVEEVPRVKRESLKVDETLTPIDCNTVVYPDPGEFSNILKELEGGSDVKIYQDTSDLEQELFKEKFLPAYESVTQEVEQEELLEADVMCRVTVPNMDFSKEEPPWIIFANAANNPSKLLTLQKTFMKECIGSSHVMQVRSTNSDHHLRWNPFPINLTSKIYEQESLDIDEINMGHFFQIENCTRVMDSSSAIWKPPGLRILREYEDSDEEVEPYLALTEIPKSITEVAKKRKMRIEDNNSQISNNSENLKQSGQSSCTLIKPFDLGSYNQCKDSEKSSLLGGSFSACNALENFLEIRGAKKLKLTKSPHFNKSNSKPLEFMDRDCSESNLIVSLPQPCRATIPVINEYLDEPISVVVTSKLFRHRVLMRTVEKLLPKLNLIERDFNIHNTVGWMRGSVTRSPIISPLANEADIIISPITGVILTTLQKVRQKPLPGQKVQSSIRAILASVSSRYENLIVLVSEDRADECTVGPNTRDCLALCEFIGFTISLESLVIVKFIGGGEETLAHWLVNFILRYSVRVPTPVQDETLWEIFLRRAGFNTFAAQAVIAQLIKPLQSEDSAKKNVEHFGLISFVRMSASQRMHQLGHLVGKYILERVSRKIDSTWTKL</sequence>
<name>A0A0B1PFS0_UNCNE</name>
<dbReference type="OMA" id="RAGMNAY"/>
<evidence type="ECO:0000259" key="2">
    <source>
        <dbReference type="Pfam" id="PF23395"/>
    </source>
</evidence>
<organism evidence="3 4">
    <name type="scientific">Uncinula necator</name>
    <name type="common">Grape powdery mildew</name>
    <dbReference type="NCBI Taxonomy" id="52586"/>
    <lineage>
        <taxon>Eukaryota</taxon>
        <taxon>Fungi</taxon>
        <taxon>Dikarya</taxon>
        <taxon>Ascomycota</taxon>
        <taxon>Pezizomycotina</taxon>
        <taxon>Leotiomycetes</taxon>
        <taxon>Erysiphales</taxon>
        <taxon>Erysiphaceae</taxon>
        <taxon>Erysiphe</taxon>
    </lineage>
</organism>
<dbReference type="Pfam" id="PF23394">
    <property type="entry name" value="DUF7102"/>
    <property type="match status" value="1"/>
</dbReference>
<keyword evidence="4" id="KW-1185">Reference proteome</keyword>
<dbReference type="Proteomes" id="UP000030854">
    <property type="component" value="Unassembled WGS sequence"/>
</dbReference>
<dbReference type="InterPro" id="IPR055528">
    <property type="entry name" value="DUF7102"/>
</dbReference>
<dbReference type="EMBL" id="JNVN01000293">
    <property type="protein sequence ID" value="KHJ35716.1"/>
    <property type="molecule type" value="Genomic_DNA"/>
</dbReference>
<evidence type="ECO:0000259" key="1">
    <source>
        <dbReference type="Pfam" id="PF23394"/>
    </source>
</evidence>
<evidence type="ECO:0000313" key="3">
    <source>
        <dbReference type="EMBL" id="KHJ35716.1"/>
    </source>
</evidence>